<reference evidence="1" key="1">
    <citation type="submission" date="2023-07" db="EMBL/GenBank/DDBJ databases">
        <title>draft genome sequence of fig (Ficus carica).</title>
        <authorList>
            <person name="Takahashi T."/>
            <person name="Nishimura K."/>
        </authorList>
    </citation>
    <scope>NUCLEOTIDE SEQUENCE</scope>
</reference>
<organism evidence="1 2">
    <name type="scientific">Ficus carica</name>
    <name type="common">Common fig</name>
    <dbReference type="NCBI Taxonomy" id="3494"/>
    <lineage>
        <taxon>Eukaryota</taxon>
        <taxon>Viridiplantae</taxon>
        <taxon>Streptophyta</taxon>
        <taxon>Embryophyta</taxon>
        <taxon>Tracheophyta</taxon>
        <taxon>Spermatophyta</taxon>
        <taxon>Magnoliopsida</taxon>
        <taxon>eudicotyledons</taxon>
        <taxon>Gunneridae</taxon>
        <taxon>Pentapetalae</taxon>
        <taxon>rosids</taxon>
        <taxon>fabids</taxon>
        <taxon>Rosales</taxon>
        <taxon>Moraceae</taxon>
        <taxon>Ficeae</taxon>
        <taxon>Ficus</taxon>
    </lineage>
</organism>
<evidence type="ECO:0000313" key="1">
    <source>
        <dbReference type="EMBL" id="GMN24430.1"/>
    </source>
</evidence>
<proteinExistence type="predicted"/>
<comment type="caution">
    <text evidence="1">The sequence shown here is derived from an EMBL/GenBank/DDBJ whole genome shotgun (WGS) entry which is preliminary data.</text>
</comment>
<keyword evidence="2" id="KW-1185">Reference proteome</keyword>
<sequence>MGVFDGGNLRRAEVVGVPEDVEVAIGRRSAGGVVVYGEGEDEVEVDVRVYRHVGEFNVIELGSYVLPEEVSGRRVCLEGCE</sequence>
<dbReference type="EMBL" id="BTGU01000001">
    <property type="protein sequence ID" value="GMN24430.1"/>
    <property type="molecule type" value="Genomic_DNA"/>
</dbReference>
<evidence type="ECO:0000313" key="2">
    <source>
        <dbReference type="Proteomes" id="UP001187192"/>
    </source>
</evidence>
<name>A0AA88CNB3_FICCA</name>
<dbReference type="Proteomes" id="UP001187192">
    <property type="component" value="Unassembled WGS sequence"/>
</dbReference>
<gene>
    <name evidence="1" type="ORF">TIFTF001_000565</name>
</gene>
<dbReference type="AlphaFoldDB" id="A0AA88CNB3"/>
<protein>
    <submittedName>
        <fullName evidence="1">Uncharacterized protein</fullName>
    </submittedName>
</protein>
<accession>A0AA88CNB3</accession>